<evidence type="ECO:0000313" key="2">
    <source>
        <dbReference type="Proteomes" id="UP000008892"/>
    </source>
</evidence>
<proteinExistence type="predicted"/>
<accession>G0YPV3</accession>
<dbReference type="EMBL" id="HQ728264">
    <property type="protein sequence ID" value="AEJ81380.1"/>
    <property type="molecule type" value="Genomic_DNA"/>
</dbReference>
<keyword evidence="2" id="KW-1185">Reference proteome</keyword>
<dbReference type="Proteomes" id="UP000008892">
    <property type="component" value="Segment"/>
</dbReference>
<protein>
    <submittedName>
        <fullName evidence="1">Gp04</fullName>
    </submittedName>
</protein>
<evidence type="ECO:0000313" key="1">
    <source>
        <dbReference type="EMBL" id="AEJ81380.1"/>
    </source>
</evidence>
<name>G0YPV3_9CAUD</name>
<dbReference type="KEGG" id="vg:14010435"/>
<dbReference type="RefSeq" id="YP_007004654.1">
    <property type="nucleotide sequence ID" value="NC_019504.1"/>
</dbReference>
<organism evidence="1 2">
    <name type="scientific">Erwinia phage vB_EamM-Y2</name>
    <dbReference type="NCBI Taxonomy" id="1051676"/>
    <lineage>
        <taxon>Viruses</taxon>
        <taxon>Duplodnaviria</taxon>
        <taxon>Heunggongvirae</taxon>
        <taxon>Uroviricota</taxon>
        <taxon>Caudoviricetes</taxon>
        <taxon>Chaseviridae</taxon>
        <taxon>Cleopatravirinae</taxon>
        <taxon>Loessnervirus</taxon>
        <taxon>Loessnervirus Y2</taxon>
    </lineage>
</organism>
<dbReference type="GeneID" id="14010435"/>
<sequence length="36" mass="4080">MTILGTLNLYFFYSFVDGRFTAPNSDALNVPNTFEC</sequence>
<reference evidence="1 2" key="1">
    <citation type="journal article" date="2011" name="Appl. Environ. Microbiol.">
        <title>Novel Virulent and Broad-Host-Range Erwinia amylovora Bacteriophages Reveal a High Degree of Mosaicism and a Relationship to Enterobacteriaceae Phages.</title>
        <authorList>
            <person name="Born Y."/>
            <person name="Fieseler L."/>
            <person name="Marazzi J."/>
            <person name="Lurz R."/>
            <person name="Duffy B."/>
            <person name="Loessner M.J."/>
        </authorList>
    </citation>
    <scope>NUCLEOTIDE SEQUENCE [LARGE SCALE GENOMIC DNA]</scope>
</reference>